<keyword evidence="3" id="KW-1185">Reference proteome</keyword>
<name>A0A1H1UNL8_9GAMM</name>
<evidence type="ECO:0000313" key="2">
    <source>
        <dbReference type="EMBL" id="SDS73786.1"/>
    </source>
</evidence>
<feature type="domain" description="N-acetyltransferase" evidence="1">
    <location>
        <begin position="6"/>
        <end position="87"/>
    </location>
</feature>
<dbReference type="RefSeq" id="WP_093397638.1">
    <property type="nucleotide sequence ID" value="NZ_LT629736.1"/>
</dbReference>
<dbReference type="SUPFAM" id="SSF55729">
    <property type="entry name" value="Acyl-CoA N-acyltransferases (Nat)"/>
    <property type="match status" value="1"/>
</dbReference>
<evidence type="ECO:0000259" key="1">
    <source>
        <dbReference type="PROSITE" id="PS51729"/>
    </source>
</evidence>
<dbReference type="InterPro" id="IPR031165">
    <property type="entry name" value="GNAT_YJDJ"/>
</dbReference>
<dbReference type="OrthoDB" id="9813275at2"/>
<organism evidence="2 3">
    <name type="scientific">Halopseudomonas xinjiangensis</name>
    <dbReference type="NCBI Taxonomy" id="487184"/>
    <lineage>
        <taxon>Bacteria</taxon>
        <taxon>Pseudomonadati</taxon>
        <taxon>Pseudomonadota</taxon>
        <taxon>Gammaproteobacteria</taxon>
        <taxon>Pseudomonadales</taxon>
        <taxon>Pseudomonadaceae</taxon>
        <taxon>Halopseudomonas</taxon>
    </lineage>
</organism>
<accession>A0A1H1UNL8</accession>
<sequence length="87" mass="9765">MAYDISHDSDNSEFYLQSEEGRAHLAYRQMGEDTLDLYHTSVPETLQGEGIAAALTERALSFAEEKGYKVVPSCPYVQKYMSEHGLS</sequence>
<dbReference type="PROSITE" id="PS51729">
    <property type="entry name" value="GNAT_YJDJ"/>
    <property type="match status" value="1"/>
</dbReference>
<dbReference type="AlphaFoldDB" id="A0A1H1UNL8"/>
<dbReference type="STRING" id="487184.SAMN05216421_2092"/>
<dbReference type="EMBL" id="LT629736">
    <property type="protein sequence ID" value="SDS73786.1"/>
    <property type="molecule type" value="Genomic_DNA"/>
</dbReference>
<gene>
    <name evidence="2" type="ORF">SAMN05216421_2092</name>
</gene>
<proteinExistence type="predicted"/>
<protein>
    <recommendedName>
        <fullName evidence="1">N-acetyltransferase domain-containing protein</fullName>
    </recommendedName>
</protein>
<dbReference type="Gene3D" id="3.40.630.30">
    <property type="match status" value="1"/>
</dbReference>
<dbReference type="InterPro" id="IPR045057">
    <property type="entry name" value="Gcn5-rel_NAT"/>
</dbReference>
<reference evidence="3" key="1">
    <citation type="submission" date="2016-10" db="EMBL/GenBank/DDBJ databases">
        <authorList>
            <person name="Varghese N."/>
            <person name="Submissions S."/>
        </authorList>
    </citation>
    <scope>NUCLEOTIDE SEQUENCE [LARGE SCALE GENOMIC DNA]</scope>
    <source>
        <strain evidence="3">NRRL B-51270</strain>
    </source>
</reference>
<dbReference type="PANTHER" id="PTHR31435">
    <property type="entry name" value="PROTEIN NATD1"/>
    <property type="match status" value="1"/>
</dbReference>
<evidence type="ECO:0000313" key="3">
    <source>
        <dbReference type="Proteomes" id="UP000243207"/>
    </source>
</evidence>
<dbReference type="Proteomes" id="UP000243207">
    <property type="component" value="Chromosome I"/>
</dbReference>
<dbReference type="InterPro" id="IPR016181">
    <property type="entry name" value="Acyl_CoA_acyltransferase"/>
</dbReference>
<dbReference type="Pfam" id="PF14542">
    <property type="entry name" value="Acetyltransf_CG"/>
    <property type="match status" value="1"/>
</dbReference>
<dbReference type="PANTHER" id="PTHR31435:SF9">
    <property type="entry name" value="PROTEIN NATD1"/>
    <property type="match status" value="1"/>
</dbReference>